<name>A0ABD0RZU8_CIRMR</name>
<protein>
    <submittedName>
        <fullName evidence="1">Uncharacterized protein</fullName>
    </submittedName>
</protein>
<organism evidence="1 2">
    <name type="scientific">Cirrhinus mrigala</name>
    <name type="common">Mrigala</name>
    <dbReference type="NCBI Taxonomy" id="683832"/>
    <lineage>
        <taxon>Eukaryota</taxon>
        <taxon>Metazoa</taxon>
        <taxon>Chordata</taxon>
        <taxon>Craniata</taxon>
        <taxon>Vertebrata</taxon>
        <taxon>Euteleostomi</taxon>
        <taxon>Actinopterygii</taxon>
        <taxon>Neopterygii</taxon>
        <taxon>Teleostei</taxon>
        <taxon>Ostariophysi</taxon>
        <taxon>Cypriniformes</taxon>
        <taxon>Cyprinidae</taxon>
        <taxon>Labeoninae</taxon>
        <taxon>Labeonini</taxon>
        <taxon>Cirrhinus</taxon>
    </lineage>
</organism>
<comment type="caution">
    <text evidence="1">The sequence shown here is derived from an EMBL/GenBank/DDBJ whole genome shotgun (WGS) entry which is preliminary data.</text>
</comment>
<feature type="non-terminal residue" evidence="1">
    <location>
        <position position="1"/>
    </location>
</feature>
<sequence length="61" mass="6766">QGDRSLKDHVRARGLTNDCPPTRSCLLLCCRLAAPLLTLSPPSVWWAHYGSASLHRLEDPL</sequence>
<proteinExistence type="predicted"/>
<evidence type="ECO:0000313" key="2">
    <source>
        <dbReference type="Proteomes" id="UP001529510"/>
    </source>
</evidence>
<reference evidence="1 2" key="1">
    <citation type="submission" date="2024-05" db="EMBL/GenBank/DDBJ databases">
        <title>Genome sequencing and assembly of Indian major carp, Cirrhinus mrigala (Hamilton, 1822).</title>
        <authorList>
            <person name="Mohindra V."/>
            <person name="Chowdhury L.M."/>
            <person name="Lal K."/>
            <person name="Jena J.K."/>
        </authorList>
    </citation>
    <scope>NUCLEOTIDE SEQUENCE [LARGE SCALE GENOMIC DNA]</scope>
    <source>
        <strain evidence="1">CM1030</strain>
        <tissue evidence="1">Blood</tissue>
    </source>
</reference>
<dbReference type="AlphaFoldDB" id="A0ABD0RZU8"/>
<feature type="non-terminal residue" evidence="1">
    <location>
        <position position="61"/>
    </location>
</feature>
<keyword evidence="2" id="KW-1185">Reference proteome</keyword>
<evidence type="ECO:0000313" key="1">
    <source>
        <dbReference type="EMBL" id="KAL0204032.1"/>
    </source>
</evidence>
<gene>
    <name evidence="1" type="ORF">M9458_002050</name>
</gene>
<dbReference type="Proteomes" id="UP001529510">
    <property type="component" value="Unassembled WGS sequence"/>
</dbReference>
<accession>A0ABD0RZU8</accession>
<dbReference type="EMBL" id="JAMKFB020000001">
    <property type="protein sequence ID" value="KAL0204032.1"/>
    <property type="molecule type" value="Genomic_DNA"/>
</dbReference>